<dbReference type="Proteomes" id="UP000548476">
    <property type="component" value="Unassembled WGS sequence"/>
</dbReference>
<dbReference type="PROSITE" id="PS50977">
    <property type="entry name" value="HTH_TETR_2"/>
    <property type="match status" value="1"/>
</dbReference>
<gene>
    <name evidence="6" type="ORF">HNR73_001471</name>
</gene>
<dbReference type="PANTHER" id="PTHR30055:SF234">
    <property type="entry name" value="HTH-TYPE TRANSCRIPTIONAL REGULATOR BETI"/>
    <property type="match status" value="1"/>
</dbReference>
<dbReference type="Gene3D" id="1.10.10.60">
    <property type="entry name" value="Homeodomain-like"/>
    <property type="match status" value="1"/>
</dbReference>
<dbReference type="InterPro" id="IPR050109">
    <property type="entry name" value="HTH-type_TetR-like_transc_reg"/>
</dbReference>
<reference evidence="6 7" key="1">
    <citation type="submission" date="2020-08" db="EMBL/GenBank/DDBJ databases">
        <title>Genomic Encyclopedia of Type Strains, Phase IV (KMG-IV): sequencing the most valuable type-strain genomes for metagenomic binning, comparative biology and taxonomic classification.</title>
        <authorList>
            <person name="Goeker M."/>
        </authorList>
    </citation>
    <scope>NUCLEOTIDE SEQUENCE [LARGE SCALE GENOMIC DNA]</scope>
    <source>
        <strain evidence="6 7">YIM 65646</strain>
    </source>
</reference>
<dbReference type="InterPro" id="IPR023772">
    <property type="entry name" value="DNA-bd_HTH_TetR-type_CS"/>
</dbReference>
<dbReference type="AlphaFoldDB" id="A0A841F906"/>
<organism evidence="6 7">
    <name type="scientific">Phytomonospora endophytica</name>
    <dbReference type="NCBI Taxonomy" id="714109"/>
    <lineage>
        <taxon>Bacteria</taxon>
        <taxon>Bacillati</taxon>
        <taxon>Actinomycetota</taxon>
        <taxon>Actinomycetes</taxon>
        <taxon>Micromonosporales</taxon>
        <taxon>Micromonosporaceae</taxon>
        <taxon>Phytomonospora</taxon>
    </lineage>
</organism>
<dbReference type="EMBL" id="JACHGT010000003">
    <property type="protein sequence ID" value="MBB6033621.1"/>
    <property type="molecule type" value="Genomic_DNA"/>
</dbReference>
<evidence type="ECO:0000256" key="1">
    <source>
        <dbReference type="ARBA" id="ARBA00023015"/>
    </source>
</evidence>
<keyword evidence="2 4" id="KW-0238">DNA-binding</keyword>
<dbReference type="InterPro" id="IPR009057">
    <property type="entry name" value="Homeodomain-like_sf"/>
</dbReference>
<dbReference type="GO" id="GO:0000976">
    <property type="term" value="F:transcription cis-regulatory region binding"/>
    <property type="evidence" value="ECO:0007669"/>
    <property type="project" value="TreeGrafter"/>
</dbReference>
<comment type="caution">
    <text evidence="6">The sequence shown here is derived from an EMBL/GenBank/DDBJ whole genome shotgun (WGS) entry which is preliminary data.</text>
</comment>
<sequence>MAGLRELKKRRTRDQLVAAAVTLIRAQGFDKTTAAQIAEAAELSPRTFFLHFATKEDVLLANAAERTAVGVAAIADARPGATVGATLLDAVRRMIGHNDSTDAADGLAALRAELIATVPAVRARVAEHALTAQDELTAALCAGHGDDLDPVEAAARVGAVVGAVNAAMLAALRLGRSPAEQRDAMLRAAELAIDPEGTSRAR</sequence>
<evidence type="ECO:0000256" key="2">
    <source>
        <dbReference type="ARBA" id="ARBA00023125"/>
    </source>
</evidence>
<keyword evidence="7" id="KW-1185">Reference proteome</keyword>
<proteinExistence type="predicted"/>
<dbReference type="InterPro" id="IPR001647">
    <property type="entry name" value="HTH_TetR"/>
</dbReference>
<dbReference type="RefSeq" id="WP_184786513.1">
    <property type="nucleotide sequence ID" value="NZ_BONT01000014.1"/>
</dbReference>
<keyword evidence="3" id="KW-0804">Transcription</keyword>
<feature type="domain" description="HTH tetR-type" evidence="5">
    <location>
        <begin position="10"/>
        <end position="70"/>
    </location>
</feature>
<evidence type="ECO:0000313" key="7">
    <source>
        <dbReference type="Proteomes" id="UP000548476"/>
    </source>
</evidence>
<evidence type="ECO:0000256" key="4">
    <source>
        <dbReference type="PROSITE-ProRule" id="PRU00335"/>
    </source>
</evidence>
<feature type="DNA-binding region" description="H-T-H motif" evidence="4">
    <location>
        <begin position="33"/>
        <end position="52"/>
    </location>
</feature>
<dbReference type="Pfam" id="PF00440">
    <property type="entry name" value="TetR_N"/>
    <property type="match status" value="1"/>
</dbReference>
<accession>A0A841F906</accession>
<evidence type="ECO:0000313" key="6">
    <source>
        <dbReference type="EMBL" id="MBB6033621.1"/>
    </source>
</evidence>
<keyword evidence="1" id="KW-0805">Transcription regulation</keyword>
<dbReference type="GO" id="GO:0003700">
    <property type="term" value="F:DNA-binding transcription factor activity"/>
    <property type="evidence" value="ECO:0007669"/>
    <property type="project" value="TreeGrafter"/>
</dbReference>
<dbReference type="PANTHER" id="PTHR30055">
    <property type="entry name" value="HTH-TYPE TRANSCRIPTIONAL REGULATOR RUTR"/>
    <property type="match status" value="1"/>
</dbReference>
<evidence type="ECO:0000259" key="5">
    <source>
        <dbReference type="PROSITE" id="PS50977"/>
    </source>
</evidence>
<name>A0A841F906_9ACTN</name>
<evidence type="ECO:0000256" key="3">
    <source>
        <dbReference type="ARBA" id="ARBA00023163"/>
    </source>
</evidence>
<dbReference type="PROSITE" id="PS01081">
    <property type="entry name" value="HTH_TETR_1"/>
    <property type="match status" value="1"/>
</dbReference>
<dbReference type="SUPFAM" id="SSF46689">
    <property type="entry name" value="Homeodomain-like"/>
    <property type="match status" value="1"/>
</dbReference>
<protein>
    <submittedName>
        <fullName evidence="6">AcrR family transcriptional regulator</fullName>
    </submittedName>
</protein>
<dbReference type="Gene3D" id="1.10.357.10">
    <property type="entry name" value="Tetracycline Repressor, domain 2"/>
    <property type="match status" value="1"/>
</dbReference>
<dbReference type="PRINTS" id="PR00455">
    <property type="entry name" value="HTHTETR"/>
</dbReference>